<dbReference type="PANTHER" id="PTHR43861">
    <property type="entry name" value="TRANS-ACONITATE 2-METHYLTRANSFERASE-RELATED"/>
    <property type="match status" value="1"/>
</dbReference>
<dbReference type="AlphaFoldDB" id="A0A1H0GGW3"/>
<dbReference type="STRING" id="504798.SAMN05421871_10378"/>
<reference evidence="3" key="1">
    <citation type="submission" date="2016-10" db="EMBL/GenBank/DDBJ databases">
        <authorList>
            <person name="Varghese N."/>
            <person name="Submissions S."/>
        </authorList>
    </citation>
    <scope>NUCLEOTIDE SEQUENCE [LARGE SCALE GENOMIC DNA]</scope>
    <source>
        <strain evidence="3">IBRC-M 10655</strain>
    </source>
</reference>
<dbReference type="PANTHER" id="PTHR43861:SF1">
    <property type="entry name" value="TRANS-ACONITATE 2-METHYLTRANSFERASE"/>
    <property type="match status" value="1"/>
</dbReference>
<dbReference type="EMBL" id="FNJB01000001">
    <property type="protein sequence ID" value="SDO06114.1"/>
    <property type="molecule type" value="Genomic_DNA"/>
</dbReference>
<keyword evidence="3" id="KW-1185">Reference proteome</keyword>
<feature type="domain" description="Methyltransferase" evidence="1">
    <location>
        <begin position="34"/>
        <end position="143"/>
    </location>
</feature>
<dbReference type="RefSeq" id="WP_091369938.1">
    <property type="nucleotide sequence ID" value="NZ_FNDV01000003.1"/>
</dbReference>
<dbReference type="GO" id="GO:0008168">
    <property type="term" value="F:methyltransferase activity"/>
    <property type="evidence" value="ECO:0007669"/>
    <property type="project" value="UniProtKB-KW"/>
</dbReference>
<dbReference type="GO" id="GO:0032259">
    <property type="term" value="P:methylation"/>
    <property type="evidence" value="ECO:0007669"/>
    <property type="project" value="UniProtKB-KW"/>
</dbReference>
<dbReference type="SUPFAM" id="SSF53335">
    <property type="entry name" value="S-adenosyl-L-methionine-dependent methyltransferases"/>
    <property type="match status" value="1"/>
</dbReference>
<evidence type="ECO:0000259" key="1">
    <source>
        <dbReference type="Pfam" id="PF13847"/>
    </source>
</evidence>
<name>A0A1H0GGW3_9PSEU</name>
<sequence>MAKLWNWLGRAKVGTSWPRSARFVSLVRDSLELSEGDRVLDLGCGAGPDLPILREAVGPGGYVLAIDHSAEMVARAAEMVRKHGWDNVEVRQGDATTLAVSGFDAVLAAFSVSATPDVPAALANARAALRPGGRLFVIDMRLADDTRLNRVLGWIYRRAAGWSGVDVLETARGEFQQVRTPDRLPSWPPIVAFTAIR</sequence>
<keyword evidence="2" id="KW-0489">Methyltransferase</keyword>
<accession>A0A1H0GGW3</accession>
<gene>
    <name evidence="2" type="ORF">SAMN05192558_101793</name>
</gene>
<dbReference type="InterPro" id="IPR029063">
    <property type="entry name" value="SAM-dependent_MTases_sf"/>
</dbReference>
<dbReference type="InterPro" id="IPR025714">
    <property type="entry name" value="Methyltranfer_dom"/>
</dbReference>
<dbReference type="Proteomes" id="UP000199651">
    <property type="component" value="Unassembled WGS sequence"/>
</dbReference>
<dbReference type="Gene3D" id="3.40.50.150">
    <property type="entry name" value="Vaccinia Virus protein VP39"/>
    <property type="match status" value="1"/>
</dbReference>
<dbReference type="CDD" id="cd02440">
    <property type="entry name" value="AdoMet_MTases"/>
    <property type="match status" value="1"/>
</dbReference>
<dbReference type="OrthoDB" id="7032234at2"/>
<evidence type="ECO:0000313" key="3">
    <source>
        <dbReference type="Proteomes" id="UP000199651"/>
    </source>
</evidence>
<organism evidence="2 3">
    <name type="scientific">Actinokineospora alba</name>
    <dbReference type="NCBI Taxonomy" id="504798"/>
    <lineage>
        <taxon>Bacteria</taxon>
        <taxon>Bacillati</taxon>
        <taxon>Actinomycetota</taxon>
        <taxon>Actinomycetes</taxon>
        <taxon>Pseudonocardiales</taxon>
        <taxon>Pseudonocardiaceae</taxon>
        <taxon>Actinokineospora</taxon>
    </lineage>
</organism>
<protein>
    <submittedName>
        <fullName evidence="2">Methyltransferase domain-containing protein</fullName>
    </submittedName>
</protein>
<keyword evidence="2" id="KW-0808">Transferase</keyword>
<proteinExistence type="predicted"/>
<dbReference type="Pfam" id="PF13847">
    <property type="entry name" value="Methyltransf_31"/>
    <property type="match status" value="1"/>
</dbReference>
<evidence type="ECO:0000313" key="2">
    <source>
        <dbReference type="EMBL" id="SDO06114.1"/>
    </source>
</evidence>